<dbReference type="Proteomes" id="UP000076234">
    <property type="component" value="Chromosome"/>
</dbReference>
<dbReference type="Pfam" id="PF13972">
    <property type="entry name" value="TetR"/>
    <property type="match status" value="1"/>
</dbReference>
<dbReference type="PRINTS" id="PR00455">
    <property type="entry name" value="HTHTETR"/>
</dbReference>
<evidence type="ECO:0000259" key="3">
    <source>
        <dbReference type="PROSITE" id="PS50977"/>
    </source>
</evidence>
<accession>A0A142VY08</accession>
<dbReference type="EMBL" id="CP013342">
    <property type="protein sequence ID" value="AMU94155.1"/>
    <property type="molecule type" value="Genomic_DNA"/>
</dbReference>
<dbReference type="STRING" id="1219058.AOA14_05995"/>
<name>A0A142VY08_9SPHN</name>
<evidence type="ECO:0000256" key="2">
    <source>
        <dbReference type="PROSITE-ProRule" id="PRU00335"/>
    </source>
</evidence>
<dbReference type="AlphaFoldDB" id="A0A142VY08"/>
<dbReference type="InterPro" id="IPR050109">
    <property type="entry name" value="HTH-type_TetR-like_transc_reg"/>
</dbReference>
<proteinExistence type="predicted"/>
<dbReference type="SUPFAM" id="SSF46689">
    <property type="entry name" value="Homeodomain-like"/>
    <property type="match status" value="1"/>
</dbReference>
<organism evidence="4 5">
    <name type="scientific">Sphingopyxis terrae subsp. terrae NBRC 15098</name>
    <dbReference type="NCBI Taxonomy" id="1219058"/>
    <lineage>
        <taxon>Bacteria</taxon>
        <taxon>Pseudomonadati</taxon>
        <taxon>Pseudomonadota</taxon>
        <taxon>Alphaproteobacteria</taxon>
        <taxon>Sphingomonadales</taxon>
        <taxon>Sphingomonadaceae</taxon>
        <taxon>Sphingopyxis</taxon>
    </lineage>
</organism>
<dbReference type="InterPro" id="IPR025722">
    <property type="entry name" value="TetR"/>
</dbReference>
<dbReference type="PANTHER" id="PTHR30055:SF226">
    <property type="entry name" value="HTH-TYPE TRANSCRIPTIONAL REGULATOR PKSA"/>
    <property type="match status" value="1"/>
</dbReference>
<dbReference type="KEGG" id="ster:AOA14_05995"/>
<dbReference type="GO" id="GO:0000976">
    <property type="term" value="F:transcription cis-regulatory region binding"/>
    <property type="evidence" value="ECO:0007669"/>
    <property type="project" value="TreeGrafter"/>
</dbReference>
<dbReference type="Pfam" id="PF00440">
    <property type="entry name" value="TetR_N"/>
    <property type="match status" value="1"/>
</dbReference>
<evidence type="ECO:0000313" key="5">
    <source>
        <dbReference type="Proteomes" id="UP000076234"/>
    </source>
</evidence>
<evidence type="ECO:0000256" key="1">
    <source>
        <dbReference type="ARBA" id="ARBA00023125"/>
    </source>
</evidence>
<reference evidence="5" key="1">
    <citation type="submission" date="2015-11" db="EMBL/GenBank/DDBJ databases">
        <title>Complete genome sequence of a polyethylene glycol-degrading strain Sphingopyxis terrae strain 203-1 (NBRC 15098).</title>
        <authorList>
            <person name="Yoshiyuki O."/>
            <person name="Shouta N."/>
            <person name="Nagata Y."/>
            <person name="Numata M."/>
            <person name="Tsuchikane K."/>
            <person name="Hosoyama A."/>
            <person name="Yamazoe A."/>
            <person name="Tsuda M."/>
            <person name="Fujita N."/>
            <person name="Kawai F."/>
        </authorList>
    </citation>
    <scope>NUCLEOTIDE SEQUENCE [LARGE SCALE GENOMIC DNA]</scope>
    <source>
        <strain evidence="5">203-1</strain>
    </source>
</reference>
<dbReference type="Gene3D" id="1.10.357.10">
    <property type="entry name" value="Tetracycline Repressor, domain 2"/>
    <property type="match status" value="1"/>
</dbReference>
<reference evidence="4 5" key="2">
    <citation type="journal article" date="2016" name="Genome Announc.">
        <title>Complete Genome Sequence of Sphingopyxis terrae Strain 203-1 (NBRC 111660), a Polyethylene Glycol Degrader.</title>
        <authorList>
            <person name="Ohtsubo Y."/>
            <person name="Nonoyama S."/>
            <person name="Nagata Y."/>
            <person name="Numata M."/>
            <person name="Tsuchikane K."/>
            <person name="Hosoyama A."/>
            <person name="Yamazoe A."/>
            <person name="Tsuda M."/>
            <person name="Fujita N."/>
            <person name="Kawai F."/>
        </authorList>
    </citation>
    <scope>NUCLEOTIDE SEQUENCE [LARGE SCALE GENOMIC DNA]</scope>
    <source>
        <strain evidence="4 5">203-1</strain>
    </source>
</reference>
<dbReference type="PROSITE" id="PS50977">
    <property type="entry name" value="HTH_TETR_2"/>
    <property type="match status" value="1"/>
</dbReference>
<feature type="domain" description="HTH tetR-type" evidence="3">
    <location>
        <begin position="6"/>
        <end position="66"/>
    </location>
</feature>
<dbReference type="PANTHER" id="PTHR30055">
    <property type="entry name" value="HTH-TYPE TRANSCRIPTIONAL REGULATOR RUTR"/>
    <property type="match status" value="1"/>
</dbReference>
<protein>
    <recommendedName>
        <fullName evidence="3">HTH tetR-type domain-containing protein</fullName>
    </recommendedName>
</protein>
<dbReference type="InterPro" id="IPR009057">
    <property type="entry name" value="Homeodomain-like_sf"/>
</dbReference>
<gene>
    <name evidence="4" type="ORF">AOA14_05995</name>
</gene>
<sequence length="216" mass="24717">MSAPRVKTRDRILAAALRLFNEQRFGSVSTAAIAADVGIAEGNLWYHFRSKRALLDAISADFAEAIEERLQLQPSDDGDLIEEYVALLACMQRELHTFRFLYRDRADYGESSPIILDHIDGWYERVHGQLMLYLGAMIDRGYLDWSRARLGDLCTNALVILRFGLEYQREMDPAAVGDLDSARWTVERHLTLFEDRLDPAAARRFHRAIEQADLQA</sequence>
<dbReference type="InterPro" id="IPR001647">
    <property type="entry name" value="HTH_TetR"/>
</dbReference>
<keyword evidence="1 2" id="KW-0238">DNA-binding</keyword>
<feature type="DNA-binding region" description="H-T-H motif" evidence="2">
    <location>
        <begin position="29"/>
        <end position="48"/>
    </location>
</feature>
<dbReference type="RefSeq" id="WP_062901154.1">
    <property type="nucleotide sequence ID" value="NZ_CP013342.1"/>
</dbReference>
<evidence type="ECO:0000313" key="4">
    <source>
        <dbReference type="EMBL" id="AMU94155.1"/>
    </source>
</evidence>
<dbReference type="GO" id="GO:0003700">
    <property type="term" value="F:DNA-binding transcription factor activity"/>
    <property type="evidence" value="ECO:0007669"/>
    <property type="project" value="TreeGrafter"/>
</dbReference>